<dbReference type="GO" id="GO:0003700">
    <property type="term" value="F:DNA-binding transcription factor activity"/>
    <property type="evidence" value="ECO:0007669"/>
    <property type="project" value="InterPro"/>
</dbReference>
<feature type="region of interest" description="Disordered" evidence="5">
    <location>
        <begin position="1"/>
        <end position="27"/>
    </location>
</feature>
<keyword evidence="3" id="KW-0539">Nucleus</keyword>
<comment type="similarity">
    <text evidence="4">Belongs to the HSF family.</text>
</comment>
<feature type="domain" description="HSF-type DNA-binding" evidence="6">
    <location>
        <begin position="30"/>
        <end position="126"/>
    </location>
</feature>
<dbReference type="AlphaFoldDB" id="A0A7R9WI83"/>
<dbReference type="InterPro" id="IPR036390">
    <property type="entry name" value="WH_DNA-bd_sf"/>
</dbReference>
<dbReference type="Gene3D" id="1.10.10.10">
    <property type="entry name" value="Winged helix-like DNA-binding domain superfamily/Winged helix DNA-binding domain"/>
    <property type="match status" value="1"/>
</dbReference>
<proteinExistence type="inferred from homology"/>
<reference evidence="7" key="1">
    <citation type="submission" date="2021-01" db="EMBL/GenBank/DDBJ databases">
        <authorList>
            <person name="Corre E."/>
            <person name="Pelletier E."/>
            <person name="Niang G."/>
            <person name="Scheremetjew M."/>
            <person name="Finn R."/>
            <person name="Kale V."/>
            <person name="Holt S."/>
            <person name="Cochrane G."/>
            <person name="Meng A."/>
            <person name="Brown T."/>
            <person name="Cohen L."/>
        </authorList>
    </citation>
    <scope>NUCLEOTIDE SEQUENCE</scope>
    <source>
        <strain evidence="7">CCMP147</strain>
    </source>
</reference>
<feature type="region of interest" description="Disordered" evidence="5">
    <location>
        <begin position="127"/>
        <end position="161"/>
    </location>
</feature>
<dbReference type="SMART" id="SM00415">
    <property type="entry name" value="HSF"/>
    <property type="match status" value="1"/>
</dbReference>
<organism evidence="7">
    <name type="scientific">Pseudictyota dubia</name>
    <dbReference type="NCBI Taxonomy" id="2749911"/>
    <lineage>
        <taxon>Eukaryota</taxon>
        <taxon>Sar</taxon>
        <taxon>Stramenopiles</taxon>
        <taxon>Ochrophyta</taxon>
        <taxon>Bacillariophyta</taxon>
        <taxon>Mediophyceae</taxon>
        <taxon>Biddulphiophycidae</taxon>
        <taxon>Eupodiscales</taxon>
        <taxon>Odontellaceae</taxon>
        <taxon>Pseudictyota</taxon>
    </lineage>
</organism>
<keyword evidence="2" id="KW-0238">DNA-binding</keyword>
<feature type="compositionally biased region" description="Gly residues" evidence="5">
    <location>
        <begin position="152"/>
        <end position="161"/>
    </location>
</feature>
<dbReference type="GO" id="GO:0043565">
    <property type="term" value="F:sequence-specific DNA binding"/>
    <property type="evidence" value="ECO:0007669"/>
    <property type="project" value="InterPro"/>
</dbReference>
<dbReference type="GO" id="GO:0005634">
    <property type="term" value="C:nucleus"/>
    <property type="evidence" value="ECO:0007669"/>
    <property type="project" value="UniProtKB-SubCell"/>
</dbReference>
<evidence type="ECO:0000256" key="4">
    <source>
        <dbReference type="RuleBase" id="RU004020"/>
    </source>
</evidence>
<comment type="subcellular location">
    <subcellularLocation>
        <location evidence="1">Nucleus</location>
    </subcellularLocation>
</comment>
<name>A0A7R9WI83_9STRA</name>
<dbReference type="InterPro" id="IPR036388">
    <property type="entry name" value="WH-like_DNA-bd_sf"/>
</dbReference>
<gene>
    <name evidence="7" type="ORF">TDUB1175_LOCUS22444</name>
</gene>
<evidence type="ECO:0000256" key="1">
    <source>
        <dbReference type="ARBA" id="ARBA00004123"/>
    </source>
</evidence>
<dbReference type="EMBL" id="HBED01044672">
    <property type="protein sequence ID" value="CAD8324025.1"/>
    <property type="molecule type" value="Transcribed_RNA"/>
</dbReference>
<dbReference type="PANTHER" id="PTHR10015:SF206">
    <property type="entry name" value="HSF-TYPE DNA-BINDING DOMAIN-CONTAINING PROTEIN"/>
    <property type="match status" value="1"/>
</dbReference>
<dbReference type="FunFam" id="1.10.10.10:FF:000479">
    <property type="entry name" value="Predicted protein"/>
    <property type="match status" value="1"/>
</dbReference>
<dbReference type="Pfam" id="PF00447">
    <property type="entry name" value="HSF_DNA-bind"/>
    <property type="match status" value="1"/>
</dbReference>
<evidence type="ECO:0000313" key="7">
    <source>
        <dbReference type="EMBL" id="CAD8324025.1"/>
    </source>
</evidence>
<sequence>MEDPSLPSDGDSAGALPPPFRRVRRTRGGVSSPFPLKLHRVLDAGLDDDVICWMPHGRCFVVKNNKAFVDTVMPKYFKQTKITSFQRQLNLYGFTRLTSSGPDKGGYYHELFLRGRPGLTQRMKRMKVKGTGRKGASNPEEEPDFYRMEPVRGGGGDGGGA</sequence>
<protein>
    <recommendedName>
        <fullName evidence="6">HSF-type DNA-binding domain-containing protein</fullName>
    </recommendedName>
</protein>
<accession>A0A7R9WI83</accession>
<dbReference type="PRINTS" id="PR00056">
    <property type="entry name" value="HSFDOMAIN"/>
</dbReference>
<evidence type="ECO:0000256" key="5">
    <source>
        <dbReference type="SAM" id="MobiDB-lite"/>
    </source>
</evidence>
<evidence type="ECO:0000256" key="3">
    <source>
        <dbReference type="ARBA" id="ARBA00023242"/>
    </source>
</evidence>
<evidence type="ECO:0000256" key="2">
    <source>
        <dbReference type="ARBA" id="ARBA00023125"/>
    </source>
</evidence>
<evidence type="ECO:0000259" key="6">
    <source>
        <dbReference type="SMART" id="SM00415"/>
    </source>
</evidence>
<dbReference type="PANTHER" id="PTHR10015">
    <property type="entry name" value="HEAT SHOCK TRANSCRIPTION FACTOR"/>
    <property type="match status" value="1"/>
</dbReference>
<dbReference type="InterPro" id="IPR000232">
    <property type="entry name" value="HSF_DNA-bd"/>
</dbReference>
<dbReference type="SUPFAM" id="SSF46785">
    <property type="entry name" value="Winged helix' DNA-binding domain"/>
    <property type="match status" value="1"/>
</dbReference>